<gene>
    <name evidence="1" type="ORF">RF55_14185</name>
</gene>
<dbReference type="Proteomes" id="UP000036403">
    <property type="component" value="Unassembled WGS sequence"/>
</dbReference>
<name>A0A0J7K8Y0_LASNI</name>
<evidence type="ECO:0000313" key="1">
    <source>
        <dbReference type="EMBL" id="KMQ86759.1"/>
    </source>
</evidence>
<dbReference type="EMBL" id="LBMM01011567">
    <property type="protein sequence ID" value="KMQ86759.1"/>
    <property type="molecule type" value="Genomic_DNA"/>
</dbReference>
<comment type="caution">
    <text evidence="1">The sequence shown here is derived from an EMBL/GenBank/DDBJ whole genome shotgun (WGS) entry which is preliminary data.</text>
</comment>
<keyword evidence="2" id="KW-1185">Reference proteome</keyword>
<reference evidence="1 2" key="1">
    <citation type="submission" date="2015-04" db="EMBL/GenBank/DDBJ databases">
        <title>Lasius niger genome sequencing.</title>
        <authorList>
            <person name="Konorov E.A."/>
            <person name="Nikitin M.A."/>
            <person name="Kirill M.V."/>
            <person name="Chang P."/>
        </authorList>
    </citation>
    <scope>NUCLEOTIDE SEQUENCE [LARGE SCALE GENOMIC DNA]</scope>
    <source>
        <tissue evidence="1">Whole</tissue>
    </source>
</reference>
<organism evidence="1 2">
    <name type="scientific">Lasius niger</name>
    <name type="common">Black garden ant</name>
    <dbReference type="NCBI Taxonomy" id="67767"/>
    <lineage>
        <taxon>Eukaryota</taxon>
        <taxon>Metazoa</taxon>
        <taxon>Ecdysozoa</taxon>
        <taxon>Arthropoda</taxon>
        <taxon>Hexapoda</taxon>
        <taxon>Insecta</taxon>
        <taxon>Pterygota</taxon>
        <taxon>Neoptera</taxon>
        <taxon>Endopterygota</taxon>
        <taxon>Hymenoptera</taxon>
        <taxon>Apocrita</taxon>
        <taxon>Aculeata</taxon>
        <taxon>Formicoidea</taxon>
        <taxon>Formicidae</taxon>
        <taxon>Formicinae</taxon>
        <taxon>Lasius</taxon>
        <taxon>Lasius</taxon>
    </lineage>
</organism>
<dbReference type="AlphaFoldDB" id="A0A0J7K8Y0"/>
<protein>
    <submittedName>
        <fullName evidence="1">Osmotic stress-responsive proline</fullName>
    </submittedName>
</protein>
<evidence type="ECO:0000313" key="2">
    <source>
        <dbReference type="Proteomes" id="UP000036403"/>
    </source>
</evidence>
<sequence length="94" mass="10869">MESSVGHGIKRYDVAKESFVFSTLEDEKGEKLDEMFERFGYHDRLKIQRVVYEARRFRRKCNKDAKAAIYQVSLAMGLIAETASREEAKGEDTT</sequence>
<dbReference type="PaxDb" id="67767-A0A0J7K8Y0"/>
<accession>A0A0J7K8Y0</accession>
<proteinExistence type="predicted"/>